<dbReference type="PRINTS" id="PR00412">
    <property type="entry name" value="EPOXHYDRLASE"/>
</dbReference>
<dbReference type="Proteomes" id="UP000886998">
    <property type="component" value="Unassembled WGS sequence"/>
</dbReference>
<dbReference type="InterPro" id="IPR029058">
    <property type="entry name" value="AB_hydrolase_fold"/>
</dbReference>
<accession>A0A8X6XJN8</accession>
<dbReference type="GO" id="GO:0004301">
    <property type="term" value="F:epoxide hydrolase activity"/>
    <property type="evidence" value="ECO:0007669"/>
    <property type="project" value="TreeGrafter"/>
</dbReference>
<dbReference type="GO" id="GO:0097176">
    <property type="term" value="P:epoxide metabolic process"/>
    <property type="evidence" value="ECO:0007669"/>
    <property type="project" value="TreeGrafter"/>
</dbReference>
<gene>
    <name evidence="3" type="primary">EPHX1_4</name>
    <name evidence="3" type="ORF">TNIN_140261</name>
</gene>
<comment type="caution">
    <text evidence="3">The sequence shown here is derived from an EMBL/GenBank/DDBJ whole genome shotgun (WGS) entry which is preliminary data.</text>
</comment>
<dbReference type="PANTHER" id="PTHR21661:SF35">
    <property type="entry name" value="EPOXIDE HYDROLASE"/>
    <property type="match status" value="1"/>
</dbReference>
<dbReference type="OrthoDB" id="7130006at2759"/>
<evidence type="ECO:0000256" key="1">
    <source>
        <dbReference type="ARBA" id="ARBA00010088"/>
    </source>
</evidence>
<organism evidence="3 4">
    <name type="scientific">Trichonephila inaurata madagascariensis</name>
    <dbReference type="NCBI Taxonomy" id="2747483"/>
    <lineage>
        <taxon>Eukaryota</taxon>
        <taxon>Metazoa</taxon>
        <taxon>Ecdysozoa</taxon>
        <taxon>Arthropoda</taxon>
        <taxon>Chelicerata</taxon>
        <taxon>Arachnida</taxon>
        <taxon>Araneae</taxon>
        <taxon>Araneomorphae</taxon>
        <taxon>Entelegynae</taxon>
        <taxon>Araneoidea</taxon>
        <taxon>Nephilidae</taxon>
        <taxon>Trichonephila</taxon>
        <taxon>Trichonephila inaurata</taxon>
    </lineage>
</organism>
<proteinExistence type="inferred from homology"/>
<reference evidence="3" key="1">
    <citation type="submission" date="2020-08" db="EMBL/GenBank/DDBJ databases">
        <title>Multicomponent nature underlies the extraordinary mechanical properties of spider dragline silk.</title>
        <authorList>
            <person name="Kono N."/>
            <person name="Nakamura H."/>
            <person name="Mori M."/>
            <person name="Yoshida Y."/>
            <person name="Ohtoshi R."/>
            <person name="Malay A.D."/>
            <person name="Moran D.A.P."/>
            <person name="Tomita M."/>
            <person name="Numata K."/>
            <person name="Arakawa K."/>
        </authorList>
    </citation>
    <scope>NUCLEOTIDE SEQUENCE</scope>
</reference>
<evidence type="ECO:0000313" key="3">
    <source>
        <dbReference type="EMBL" id="GFY53624.1"/>
    </source>
</evidence>
<dbReference type="PANTHER" id="PTHR21661">
    <property type="entry name" value="EPOXIDE HYDROLASE 1-RELATED"/>
    <property type="match status" value="1"/>
</dbReference>
<sequence>MSSGNAHKVLGIKTQPHAIISSPKACRGCVLALNILISLNVPFGFAFFPNELVALPRCLMGRSVTQLVSYTIMPRGGHFAAFEEPQLLADDIWNFVSLVQKMK</sequence>
<dbReference type="SUPFAM" id="SSF53474">
    <property type="entry name" value="alpha/beta-Hydrolases"/>
    <property type="match status" value="1"/>
</dbReference>
<protein>
    <submittedName>
        <fullName evidence="3">Epoxide hydrolase</fullName>
    </submittedName>
</protein>
<dbReference type="InterPro" id="IPR000639">
    <property type="entry name" value="Epox_hydrolase-like"/>
</dbReference>
<evidence type="ECO:0000313" key="4">
    <source>
        <dbReference type="Proteomes" id="UP000886998"/>
    </source>
</evidence>
<name>A0A8X6XJN8_9ARAC</name>
<dbReference type="AlphaFoldDB" id="A0A8X6XJN8"/>
<dbReference type="EMBL" id="BMAV01009403">
    <property type="protein sequence ID" value="GFY53624.1"/>
    <property type="molecule type" value="Genomic_DNA"/>
</dbReference>
<comment type="similarity">
    <text evidence="1">Belongs to the peptidase S33 family.</text>
</comment>
<evidence type="ECO:0000256" key="2">
    <source>
        <dbReference type="ARBA" id="ARBA00022801"/>
    </source>
</evidence>
<keyword evidence="4" id="KW-1185">Reference proteome</keyword>
<keyword evidence="2 3" id="KW-0378">Hydrolase</keyword>
<dbReference type="Gene3D" id="3.40.50.1820">
    <property type="entry name" value="alpha/beta hydrolase"/>
    <property type="match status" value="1"/>
</dbReference>